<feature type="domain" description="EGF-like" evidence="5">
    <location>
        <begin position="109"/>
        <end position="144"/>
    </location>
</feature>
<evidence type="ECO:0000256" key="3">
    <source>
        <dbReference type="PROSITE-ProRule" id="PRU00076"/>
    </source>
</evidence>
<comment type="caution">
    <text evidence="3">Lacks conserved residue(s) required for the propagation of feature annotation.</text>
</comment>
<evidence type="ECO:0000313" key="6">
    <source>
        <dbReference type="EMBL" id="KAL3671891.1"/>
    </source>
</evidence>
<feature type="disulfide bond" evidence="3">
    <location>
        <begin position="31"/>
        <end position="41"/>
    </location>
</feature>
<dbReference type="InterPro" id="IPR050969">
    <property type="entry name" value="Dev_Signal_Modulators"/>
</dbReference>
<dbReference type="PANTHER" id="PTHR14949:SF56">
    <property type="entry name" value="EGF-LIKE-DOMAIN, MULTIPLE 7"/>
    <property type="match status" value="1"/>
</dbReference>
<dbReference type="Gene3D" id="2.60.120.260">
    <property type="entry name" value="Galactose-binding domain-like"/>
    <property type="match status" value="1"/>
</dbReference>
<sequence length="602" mass="64227">MAMGSKRKVVLTFGLVFVVMALLSVPSFAECPNGCSGNGACMAKDMCICYKNYQGNDCMDRTCQSGYAHADTPKGDINMDQSRTTANWILTDSQQDPAGTYEFFNPDAATDEAHFYMECSNKGLCDRSLGTCTCFDGYEGVSCQRTACPNKCSGHGTCESLRELGLKTTGTLFGNPDNVNQITYDLWDSRVAYGCRCDPWYEGADCSLRSCKVGVDPMYLSVGNAIYTVFALHVWLDPTLATGYPVVDGSSALVPRTGKDDWVRLRLFDFHGEAYLTGAIPIVSDGGVAAATSLTNAKTNAGAVAAAIKKIPNQTFSKVTCEPTSGVNVGTDLVGYQSGRVASHGLSVVCQFTDNPGRLRNPEIASYGFESVVDPLKKFAKVFVMEKGHESEWFTEDSGILIKGITAASVTALTYNVLDIVMTTPAQTDADNTLFKVGSHILLGKIATVTTIALVFPIKHALGSTNNRFNVNSASGLVVDTGTASSAAVAVGDTTITFAALPSLVAGNTIFFENQFFKLKSVATASPFTITLDRPFGGNSFDGTQSASGTKVYKITPPADTYKYNYVSQCSGRGLCTPDTGVCACFKGYTNDNCNTQNILAL</sequence>
<keyword evidence="7" id="KW-1185">Reference proteome</keyword>
<accession>A0ABD3G1V2</accession>
<gene>
    <name evidence="6" type="ORF">V7S43_002559</name>
</gene>
<dbReference type="PROSITE" id="PS00022">
    <property type="entry name" value="EGF_1"/>
    <property type="match status" value="2"/>
</dbReference>
<keyword evidence="3" id="KW-0245">EGF-like domain</keyword>
<dbReference type="EMBL" id="JBIMZQ010000004">
    <property type="protein sequence ID" value="KAL3671891.1"/>
    <property type="molecule type" value="Genomic_DNA"/>
</dbReference>
<dbReference type="PANTHER" id="PTHR14949">
    <property type="entry name" value="EGF-LIKE-DOMAIN, MULTIPLE 7, 8"/>
    <property type="match status" value="1"/>
</dbReference>
<feature type="disulfide bond" evidence="3">
    <location>
        <begin position="49"/>
        <end position="58"/>
    </location>
</feature>
<reference evidence="6 7" key="1">
    <citation type="submission" date="2024-09" db="EMBL/GenBank/DDBJ databases">
        <title>Genome sequencing and assembly of Phytophthora oleae, isolate VK10A, causative agent of rot of olive drupes.</title>
        <authorList>
            <person name="Conti Taguali S."/>
            <person name="Riolo M."/>
            <person name="La Spada F."/>
            <person name="Cacciola S.O."/>
            <person name="Dionisio G."/>
        </authorList>
    </citation>
    <scope>NUCLEOTIDE SEQUENCE [LARGE SCALE GENOMIC DNA]</scope>
    <source>
        <strain evidence="6 7">VK10A</strain>
    </source>
</reference>
<dbReference type="InterPro" id="IPR000742">
    <property type="entry name" value="EGF"/>
</dbReference>
<keyword evidence="1 4" id="KW-0732">Signal</keyword>
<protein>
    <recommendedName>
        <fullName evidence="5">EGF-like domain-containing protein</fullName>
    </recommendedName>
</protein>
<name>A0ABD3G1V2_9STRA</name>
<evidence type="ECO:0000256" key="4">
    <source>
        <dbReference type="SAM" id="SignalP"/>
    </source>
</evidence>
<keyword evidence="2 3" id="KW-1015">Disulfide bond</keyword>
<dbReference type="Gene3D" id="2.10.25.10">
    <property type="entry name" value="Laminin"/>
    <property type="match status" value="1"/>
</dbReference>
<dbReference type="Proteomes" id="UP001632037">
    <property type="component" value="Unassembled WGS sequence"/>
</dbReference>
<organism evidence="6 7">
    <name type="scientific">Phytophthora oleae</name>
    <dbReference type="NCBI Taxonomy" id="2107226"/>
    <lineage>
        <taxon>Eukaryota</taxon>
        <taxon>Sar</taxon>
        <taxon>Stramenopiles</taxon>
        <taxon>Oomycota</taxon>
        <taxon>Peronosporomycetes</taxon>
        <taxon>Peronosporales</taxon>
        <taxon>Peronosporaceae</taxon>
        <taxon>Phytophthora</taxon>
    </lineage>
</organism>
<evidence type="ECO:0000256" key="1">
    <source>
        <dbReference type="ARBA" id="ARBA00022729"/>
    </source>
</evidence>
<feature type="chain" id="PRO_5044751798" description="EGF-like domain-containing protein" evidence="4">
    <location>
        <begin position="30"/>
        <end position="602"/>
    </location>
</feature>
<evidence type="ECO:0000313" key="7">
    <source>
        <dbReference type="Proteomes" id="UP001632037"/>
    </source>
</evidence>
<comment type="caution">
    <text evidence="6">The sequence shown here is derived from an EMBL/GenBank/DDBJ whole genome shotgun (WGS) entry which is preliminary data.</text>
</comment>
<dbReference type="PROSITE" id="PS01186">
    <property type="entry name" value="EGF_2"/>
    <property type="match status" value="2"/>
</dbReference>
<dbReference type="AlphaFoldDB" id="A0ABD3G1V2"/>
<proteinExistence type="predicted"/>
<evidence type="ECO:0000259" key="5">
    <source>
        <dbReference type="PROSITE" id="PS50026"/>
    </source>
</evidence>
<dbReference type="SMART" id="SM00181">
    <property type="entry name" value="EGF"/>
    <property type="match status" value="3"/>
</dbReference>
<dbReference type="PROSITE" id="PS50026">
    <property type="entry name" value="EGF_3"/>
    <property type="match status" value="2"/>
</dbReference>
<feature type="disulfide bond" evidence="3">
    <location>
        <begin position="134"/>
        <end position="143"/>
    </location>
</feature>
<evidence type="ECO:0000256" key="2">
    <source>
        <dbReference type="ARBA" id="ARBA00023157"/>
    </source>
</evidence>
<feature type="domain" description="EGF-like" evidence="5">
    <location>
        <begin position="27"/>
        <end position="59"/>
    </location>
</feature>
<feature type="signal peptide" evidence="4">
    <location>
        <begin position="1"/>
        <end position="29"/>
    </location>
</feature>